<accession>A0A1D3D5M1</accession>
<protein>
    <submittedName>
        <fullName evidence="2">Uncharacterized protein</fullName>
    </submittedName>
</protein>
<organism evidence="2 3">
    <name type="scientific">Cyclospora cayetanensis</name>
    <dbReference type="NCBI Taxonomy" id="88456"/>
    <lineage>
        <taxon>Eukaryota</taxon>
        <taxon>Sar</taxon>
        <taxon>Alveolata</taxon>
        <taxon>Apicomplexa</taxon>
        <taxon>Conoidasida</taxon>
        <taxon>Coccidia</taxon>
        <taxon>Eucoccidiorida</taxon>
        <taxon>Eimeriorina</taxon>
        <taxon>Eimeriidae</taxon>
        <taxon>Cyclospora</taxon>
    </lineage>
</organism>
<dbReference type="Proteomes" id="UP000095192">
    <property type="component" value="Unassembled WGS sequence"/>
</dbReference>
<name>A0A1D3D5M1_9EIME</name>
<dbReference type="EMBL" id="JROU02000626">
    <property type="protein sequence ID" value="OEH78758.1"/>
    <property type="molecule type" value="Genomic_DNA"/>
</dbReference>
<evidence type="ECO:0000256" key="1">
    <source>
        <dbReference type="SAM" id="MobiDB-lite"/>
    </source>
</evidence>
<evidence type="ECO:0000313" key="3">
    <source>
        <dbReference type="Proteomes" id="UP000095192"/>
    </source>
</evidence>
<dbReference type="VEuPathDB" id="ToxoDB:LOC34622345"/>
<dbReference type="AlphaFoldDB" id="A0A1D3D5M1"/>
<comment type="caution">
    <text evidence="2">The sequence shown here is derived from an EMBL/GenBank/DDBJ whole genome shotgun (WGS) entry which is preliminary data.</text>
</comment>
<dbReference type="InParanoid" id="A0A1D3D5M1"/>
<dbReference type="VEuPathDB" id="ToxoDB:cyc_06105"/>
<reference evidence="2 3" key="1">
    <citation type="journal article" date="2016" name="BMC Genomics">
        <title>Comparative genomics reveals Cyclospora cayetanensis possesses coccidia-like metabolism and invasion components but unique surface antigens.</title>
        <authorList>
            <person name="Liu S."/>
            <person name="Wang L."/>
            <person name="Zheng H."/>
            <person name="Xu Z."/>
            <person name="Roellig D.M."/>
            <person name="Li N."/>
            <person name="Frace M.A."/>
            <person name="Tang K."/>
            <person name="Arrowood M.J."/>
            <person name="Moss D.M."/>
            <person name="Zhang L."/>
            <person name="Feng Y."/>
            <person name="Xiao L."/>
        </authorList>
    </citation>
    <scope>NUCLEOTIDE SEQUENCE [LARGE SCALE GENOMIC DNA]</scope>
    <source>
        <strain evidence="2 3">CHN_HEN01</strain>
    </source>
</reference>
<evidence type="ECO:0000313" key="2">
    <source>
        <dbReference type="EMBL" id="OEH78758.1"/>
    </source>
</evidence>
<gene>
    <name evidence="2" type="ORF">cyc_06105</name>
</gene>
<feature type="compositionally biased region" description="Low complexity" evidence="1">
    <location>
        <begin position="95"/>
        <end position="104"/>
    </location>
</feature>
<proteinExistence type="predicted"/>
<keyword evidence="3" id="KW-1185">Reference proteome</keyword>
<sequence>MEPVRPHASFKALNGRINYPRLDMTGLLLCLRGHTSRRGFALARREPRLSFSPAVGGPPTAAARTISQAAATDAPAAPALRGRISFVSVTPPRLSSQMSNSPSSVNKAPPMDPHGPSPAERTVGGGRLHPESVDPFQPQPKRRMDLKLGPYAGGRFFVSPKEDPKEFILCVIIVSICLYTLVTTYTQPGGETVFQRRRRIIRERLMKEAGITQADLDELEAEEAPLS</sequence>
<feature type="region of interest" description="Disordered" evidence="1">
    <location>
        <begin position="91"/>
        <end position="143"/>
    </location>
</feature>